<dbReference type="PANTHER" id="PTHR24072">
    <property type="entry name" value="RHO FAMILY GTPASE"/>
    <property type="match status" value="1"/>
</dbReference>
<dbReference type="InterPro" id="IPR001806">
    <property type="entry name" value="Small_GTPase"/>
</dbReference>
<dbReference type="EMBL" id="OU015567">
    <property type="protein sequence ID" value="CAG5111373.1"/>
    <property type="molecule type" value="Genomic_DNA"/>
</dbReference>
<dbReference type="Proteomes" id="UP001158576">
    <property type="component" value="Chromosome 2"/>
</dbReference>
<organism evidence="3 4">
    <name type="scientific">Oikopleura dioica</name>
    <name type="common">Tunicate</name>
    <dbReference type="NCBI Taxonomy" id="34765"/>
    <lineage>
        <taxon>Eukaryota</taxon>
        <taxon>Metazoa</taxon>
        <taxon>Chordata</taxon>
        <taxon>Tunicata</taxon>
        <taxon>Appendicularia</taxon>
        <taxon>Copelata</taxon>
        <taxon>Oikopleuridae</taxon>
        <taxon>Oikopleura</taxon>
    </lineage>
</organism>
<keyword evidence="2" id="KW-0342">GTP-binding</keyword>
<dbReference type="Pfam" id="PF00071">
    <property type="entry name" value="Ras"/>
    <property type="match status" value="1"/>
</dbReference>
<evidence type="ECO:0000313" key="3">
    <source>
        <dbReference type="EMBL" id="CAG5111373.1"/>
    </source>
</evidence>
<dbReference type="InterPro" id="IPR027417">
    <property type="entry name" value="P-loop_NTPase"/>
</dbReference>
<name>A0ABN7T4N5_OIKDI</name>
<reference evidence="3 4" key="1">
    <citation type="submission" date="2021-04" db="EMBL/GenBank/DDBJ databases">
        <authorList>
            <person name="Bliznina A."/>
        </authorList>
    </citation>
    <scope>NUCLEOTIDE SEQUENCE [LARGE SCALE GENOMIC DNA]</scope>
</reference>
<keyword evidence="1" id="KW-0547">Nucleotide-binding</keyword>
<sequence length="134" mass="15243">MGLPRQLLPEIFKIKARSKKKPVTDLKIVVVGDVNVGKTRLICSRAYRKTYSLDKIRTPAHASSVWAIDQYRQDSAVLFNSYTKVDNVLVSHRLWDTFGAHDRDRRFAFGHADVVLLCFSIASENSLRNIKAPL</sequence>
<keyword evidence="4" id="KW-1185">Reference proteome</keyword>
<evidence type="ECO:0000256" key="1">
    <source>
        <dbReference type="ARBA" id="ARBA00022741"/>
    </source>
</evidence>
<accession>A0ABN7T4N5</accession>
<evidence type="ECO:0000256" key="2">
    <source>
        <dbReference type="ARBA" id="ARBA00023134"/>
    </source>
</evidence>
<dbReference type="InterPro" id="IPR003578">
    <property type="entry name" value="Small_GTPase_Rho"/>
</dbReference>
<evidence type="ECO:0000313" key="4">
    <source>
        <dbReference type="Proteomes" id="UP001158576"/>
    </source>
</evidence>
<dbReference type="Gene3D" id="3.40.50.300">
    <property type="entry name" value="P-loop containing nucleotide triphosphate hydrolases"/>
    <property type="match status" value="1"/>
</dbReference>
<protein>
    <submittedName>
        <fullName evidence="3">Oidioi.mRNA.OKI2018_I69.chr2.g5689.t1.cds</fullName>
    </submittedName>
</protein>
<proteinExistence type="predicted"/>
<dbReference type="SUPFAM" id="SSF52540">
    <property type="entry name" value="P-loop containing nucleoside triphosphate hydrolases"/>
    <property type="match status" value="1"/>
</dbReference>
<gene>
    <name evidence="3" type="ORF">OKIOD_LOCUS14454</name>
</gene>